<feature type="domain" description="Fibronectin type-III" evidence="6">
    <location>
        <begin position="5647"/>
        <end position="5737"/>
    </location>
</feature>
<dbReference type="SMART" id="SM00560">
    <property type="entry name" value="LamGL"/>
    <property type="match status" value="6"/>
</dbReference>
<evidence type="ECO:0000256" key="3">
    <source>
        <dbReference type="ARBA" id="ARBA00023157"/>
    </source>
</evidence>
<evidence type="ECO:0000313" key="8">
    <source>
        <dbReference type="Proteomes" id="UP000663929"/>
    </source>
</evidence>
<feature type="compositionally biased region" description="Polar residues" evidence="5">
    <location>
        <begin position="5719"/>
        <end position="5735"/>
    </location>
</feature>
<dbReference type="RefSeq" id="WP_237379086.1">
    <property type="nucleotide sequence ID" value="NZ_CP071793.1"/>
</dbReference>
<feature type="region of interest" description="Disordered" evidence="5">
    <location>
        <begin position="302"/>
        <end position="321"/>
    </location>
</feature>
<dbReference type="Pfam" id="PF00041">
    <property type="entry name" value="fn3"/>
    <property type="match status" value="2"/>
</dbReference>
<feature type="region of interest" description="Disordered" evidence="5">
    <location>
        <begin position="5719"/>
        <end position="5738"/>
    </location>
</feature>
<dbReference type="Pfam" id="PF17957">
    <property type="entry name" value="Big_7"/>
    <property type="match status" value="1"/>
</dbReference>
<dbReference type="GO" id="GO:0004180">
    <property type="term" value="F:carboxypeptidase activity"/>
    <property type="evidence" value="ECO:0007669"/>
    <property type="project" value="UniProtKB-KW"/>
</dbReference>
<reference evidence="7" key="1">
    <citation type="submission" date="2021-03" db="EMBL/GenBank/DDBJ databases">
        <title>Acanthopleuribacteraceae sp. M133.</title>
        <authorList>
            <person name="Wang G."/>
        </authorList>
    </citation>
    <scope>NUCLEOTIDE SEQUENCE</scope>
    <source>
        <strain evidence="7">M133</strain>
    </source>
</reference>
<dbReference type="GO" id="GO:0042995">
    <property type="term" value="C:cell projection"/>
    <property type="evidence" value="ECO:0007669"/>
    <property type="project" value="UniProtKB-SubCell"/>
</dbReference>
<feature type="domain" description="Fibronectin type-III" evidence="6">
    <location>
        <begin position="6732"/>
        <end position="6831"/>
    </location>
</feature>
<evidence type="ECO:0000256" key="5">
    <source>
        <dbReference type="SAM" id="MobiDB-lite"/>
    </source>
</evidence>
<dbReference type="SUPFAM" id="SSF49464">
    <property type="entry name" value="Carboxypeptidase regulatory domain-like"/>
    <property type="match status" value="3"/>
</dbReference>
<dbReference type="InterPro" id="IPR003961">
    <property type="entry name" value="FN3_dom"/>
</dbReference>
<dbReference type="InterPro" id="IPR001791">
    <property type="entry name" value="Laminin_G"/>
</dbReference>
<dbReference type="InterPro" id="IPR006558">
    <property type="entry name" value="LamG-like"/>
</dbReference>
<organism evidence="7 8">
    <name type="scientific">Sulfidibacter corallicola</name>
    <dbReference type="NCBI Taxonomy" id="2818388"/>
    <lineage>
        <taxon>Bacteria</taxon>
        <taxon>Pseudomonadati</taxon>
        <taxon>Acidobacteriota</taxon>
        <taxon>Holophagae</taxon>
        <taxon>Acanthopleuribacterales</taxon>
        <taxon>Acanthopleuribacteraceae</taxon>
        <taxon>Sulfidibacter</taxon>
    </lineage>
</organism>
<evidence type="ECO:0000259" key="6">
    <source>
        <dbReference type="PROSITE" id="PS50853"/>
    </source>
</evidence>
<evidence type="ECO:0000256" key="2">
    <source>
        <dbReference type="ARBA" id="ARBA00022729"/>
    </source>
</evidence>
<dbReference type="CDD" id="cd00110">
    <property type="entry name" value="LamG"/>
    <property type="match status" value="1"/>
</dbReference>
<feature type="region of interest" description="Disordered" evidence="5">
    <location>
        <begin position="3238"/>
        <end position="3272"/>
    </location>
</feature>
<evidence type="ECO:0000313" key="7">
    <source>
        <dbReference type="EMBL" id="QTD49453.1"/>
    </source>
</evidence>
<accession>A0A8A4TIL3</accession>
<dbReference type="Gene3D" id="2.60.120.200">
    <property type="match status" value="6"/>
</dbReference>
<keyword evidence="2" id="KW-0732">Signal</keyword>
<dbReference type="Pfam" id="PF13385">
    <property type="entry name" value="Laminin_G_3"/>
    <property type="match status" value="6"/>
</dbReference>
<dbReference type="SUPFAM" id="SSF49265">
    <property type="entry name" value="Fibronectin type III"/>
    <property type="match status" value="2"/>
</dbReference>
<protein>
    <submittedName>
        <fullName evidence="7">Carboxypeptidase regulatory-like domain-containing protein</fullName>
    </submittedName>
</protein>
<keyword evidence="4" id="KW-0966">Cell projection</keyword>
<name>A0A8A4TIL3_SULCO</name>
<dbReference type="SMART" id="SM00282">
    <property type="entry name" value="LamG"/>
    <property type="match status" value="4"/>
</dbReference>
<dbReference type="InterPro" id="IPR013783">
    <property type="entry name" value="Ig-like_fold"/>
</dbReference>
<dbReference type="SMART" id="SM00060">
    <property type="entry name" value="FN3"/>
    <property type="match status" value="3"/>
</dbReference>
<keyword evidence="3" id="KW-1015">Disulfide bond</keyword>
<dbReference type="InterPro" id="IPR013784">
    <property type="entry name" value="Carb-bd-like_fold"/>
</dbReference>
<dbReference type="InterPro" id="IPR008969">
    <property type="entry name" value="CarboxyPept-like_regulatory"/>
</dbReference>
<proteinExistence type="predicted"/>
<dbReference type="Proteomes" id="UP000663929">
    <property type="component" value="Chromosome"/>
</dbReference>
<dbReference type="EMBL" id="CP071793">
    <property type="protein sequence ID" value="QTD49453.1"/>
    <property type="molecule type" value="Genomic_DNA"/>
</dbReference>
<dbReference type="GO" id="GO:0030246">
    <property type="term" value="F:carbohydrate binding"/>
    <property type="evidence" value="ECO:0007669"/>
    <property type="project" value="InterPro"/>
</dbReference>
<dbReference type="KEGG" id="scor:J3U87_28030"/>
<dbReference type="SUPFAM" id="SSF49452">
    <property type="entry name" value="Starch-binding domain-like"/>
    <property type="match status" value="2"/>
</dbReference>
<comment type="subcellular location">
    <subcellularLocation>
        <location evidence="1">Cell projection</location>
    </subcellularLocation>
</comment>
<dbReference type="InterPro" id="IPR013320">
    <property type="entry name" value="ConA-like_dom_sf"/>
</dbReference>
<dbReference type="SUPFAM" id="SSF49478">
    <property type="entry name" value="Cna protein B-type domain"/>
    <property type="match status" value="1"/>
</dbReference>
<dbReference type="InterPro" id="IPR051417">
    <property type="entry name" value="SDr/BOS_complex"/>
</dbReference>
<keyword evidence="7" id="KW-0121">Carboxypeptidase</keyword>
<dbReference type="PANTHER" id="PTHR23303:SF14">
    <property type="entry name" value="BOS COMPLEX SUBUNIT NOMO1-RELATED"/>
    <property type="match status" value="1"/>
</dbReference>
<dbReference type="SUPFAM" id="SSF49899">
    <property type="entry name" value="Concanavalin A-like lectins/glucanases"/>
    <property type="match status" value="6"/>
</dbReference>
<keyword evidence="7" id="KW-0645">Protease</keyword>
<dbReference type="InterPro" id="IPR036116">
    <property type="entry name" value="FN3_sf"/>
</dbReference>
<keyword evidence="7" id="KW-0378">Hydrolase</keyword>
<dbReference type="Gene3D" id="2.60.40.10">
    <property type="entry name" value="Immunoglobulins"/>
    <property type="match status" value="7"/>
</dbReference>
<evidence type="ECO:0000256" key="1">
    <source>
        <dbReference type="ARBA" id="ARBA00004316"/>
    </source>
</evidence>
<evidence type="ECO:0000256" key="4">
    <source>
        <dbReference type="ARBA" id="ARBA00023273"/>
    </source>
</evidence>
<dbReference type="CDD" id="cd00063">
    <property type="entry name" value="FN3"/>
    <property type="match status" value="2"/>
</dbReference>
<dbReference type="PANTHER" id="PTHR23303">
    <property type="entry name" value="CARBOXYPEPTIDASE REGULATORY REGION-CONTAINING"/>
    <property type="match status" value="1"/>
</dbReference>
<dbReference type="PROSITE" id="PS50853">
    <property type="entry name" value="FN3"/>
    <property type="match status" value="2"/>
</dbReference>
<gene>
    <name evidence="7" type="ORF">J3U87_28030</name>
</gene>
<sequence>MTRKLVGLLAPLWLGLTLSALASDTLFEMKRLGLRLEPAQQILLLGHPEPHVEFQLFYDGDMNQATRLRAELQGPGITTPIAVDQAAADGLTIQLDRTVFESEGTYRLTDVRLEQDGRVLAYAQPQQAEIEVVRDLVVTRVEVRELDMGELQRRGYLFSEDDFESVAFNMSLVMGAKQVDVEVPVLLPKKRSRMIQPQIIRDPFQPYVHFMWVPEGLGNSAGGMPYADREYPEPETDRYHILSLLAVPGNFNYLKSHFSVTGIVLNAAPEGYQVQVRNLKARIALPEATRYGVPLRLSQQDSASSVEKPMTATGVDGLPGTGDDADYIDPGEEASAEFLLIGDVEGMYEVAVSITGEADLPQGTRPVSASATGMVYVRSPDFSVTYEHPDTVAESEAYDFYMHFTNRGGVPLQGLSVELDPFKLIGTQLEDGWNPIQSLPTIPAGGEGTIHYRFVSRVTGTVVASYYKLEDGSPSNLSLGVGVAETGERLSPFVLHFPPAFETAFGTSLSAELKRMGKKLLDFSQTAESELPEGVLPVTPTAVKTFNTGMAQAARNLELGLTDRQSHAQLLTHFMRSGADHEPIDLLRRRFIEQESLDLEQAWGDRLAAVFAGMDDASLLRLLAQENEATPGLFMAILDADRPFSWRLEDGAGRALGNRITERKLPFASWFPLSDRRTLIWYGGGETTPTLTFARDQGDSEPLQVRTQVVLPQTSAGAQYLVGSDAVTLDATPVRFGFDHELGLLQLHQNGQVSEHRGDLIPKKSFDLLSVSQLDRLIWHQADDFGRDILLAFSKEVDLASLDPIEEHLFFNGQPAYSVQAQTDGRFLVVGARQPLGPYHDIRYEIRGARARDGQRLPTLEGIFRGSSFYTGTSVAGTVVDRNGSDLSQGRVYLWLRDIVNSPDVPVYRVIDEVELDENGRYRFDFVPFYPFGESTQALLEQFRLGVLLEDGRYDTRDFTIQGVGGEIAADFAFLQRGSIWGQVIDESGQPVADVEVYGASQDNPQRSAAITRTDASGFYHLDGLEVGQVLVKVGARNGLIAMGSGYLTERTSPLRIDVQLNQPTGTLTGTVTVETDAGTAPLAGAVVGWVLEGQTYSTVRLGPFLYPVNILTQADDQGRFRLEHAPAGTGVLFAWHQDAVYRYQKVTLPADAEANYDFHYDQSSREGGTISGTVVDAHGYPIAGANVTTLGGGTFITDTDGEFRFERIPFAFGISLFGSRPGTDLKGSATVSLDAQNPHADNVVLVLRQPVAVRGRYLDAEGDPIPFANIYNPYNDGRKPKIFATTNGNGEWEGSLADFSGHPLSEPGEGIQTGINYFTGSMPPSIAMTEVFVGLEGLDNVLVQHEPLSSFRVTLTDGLGNPVIGTVEVTGQAPSIHLDSMGMPSQELLYSLVTDHEGRRTFDRIPVGSVTVKGVHPQLGETEPLTFELQPQGGTIQEISLAFAHEDPANLFGKIFDVDGVSPAPAGTLVMARIASTGLTATVAVDPEGFYHFEDLVNTSEPTFIHLAAYRPDDNHFAVENLQLHQDLHFRHDMILRRKGNVHIGVQHADGSQADFAVVQMRYREVVYQPDTGEGAHFNLNWVEREIQITPDAPIAHFSDLPVSQFTVKALGQNGLTGLRRYSLPLAGGDLDLTVQLEAASSIAGTFIDHDELPVVDAEVQLFRQRSLLHQKVTGNEGEQAGRFLFEDLPMRTYRLKGTDPRTAFESHMEVTTSPFLPNPDVVLRLDPLAHLEGIVYRDGQPLAGATVRLENGDFSLVTGTDSAGRYRFRNLALGEYELTSQTPSTPARAADGVHLALADETVTRDLHYEPVYEALLTVRHADETPADNVRLIVDGTDNHLQQIVFTDANGQARLNGLIKGRYYTYAEHPELRLELRDSFSISEASVSPVEQTVRFPGWGSIGGQVRDSLGETLSRPVTVTFTWGWGDIGVKRWSITTDAEGRFYKSGVPLNERVRVSTTDPETFVSGVYEVVLAHTGEHHEENLILTATTHGTGQVTYQDGSPAPYAEVWVETPTKIKIQADDNGDFQFYPLVQGEVTLFAKDRFSPRRTAQTLNIEPGPNGSLEPRFNLALPLGGIANVSGTVTLSDGTPVRAGHVRLEVEELGAVLTSTIMANGSYFFTHVPQGEYRLSAYDANLTETSPVFEVARPEDGASITQDIQFQPSFDLAGDVIRGDLSGVADAIVELWRREPGTTRFHPVYATTADSNGHYRIQHVYPASYRLIAKDPLADLVAQFEFDMTSGDRLDFDVLLQAQSNLLGRVVDADTVPYSSGRVTLFDSGGARLGTESIDANGEFRFDNLTPGNYRVSLYAEAGWIQEDHDITLIAGLNNLPIQTAATAEVSGQAIFQILPARQPALYLIKDGLWRMVQLNASGHFLIDHVPVGSTLTGVLKSGRLLKEFDFGMVTADIDLGTLYLDGIAPELQAPAQVQITSLPHPLTFPLVENEADSAVDPARTRVWWNDEDISYLFTTGADSLSTPLDLLPDSATPGDNRLVIQVGNRDGATASTEISVDVQLTAGVVVAWPTVGGQPYAGSVTLDRGEPVATDAQDRAIFYDVAPGDHTLRARGGLLGARIRVQTDLSRPAYNLGLEMTQHGGYRGTVYGPDGEPVSGVVLEIGAEREISDTDGIYLFDLLPLGFHRVYAEGADMVGTMQMSRLTVNQAILDGTDIHLVGEGTLRGVVYDHEGVQPVPGVQVTLSFPGKTDYFERTTLTQGDGSYLFEQTATWPFELEAYEPVSKRRGLVSGQLGTAGQVLERDILLAPAADLSGVLHHVDGSPANGVTLRVFDKNHDYAEAVTAADGSFTLADVPHGPLELEGDHLPTREYLYRELTVEGTSMELGTLTMAVDQPPEIDLVQFPNPLDPLLDRWFALQVRDDRALGEYRLTFSGDWDLTFEEALDGAILDTDRPHRLPTYYIPDGSVLNYELVLSDHRDQTDVATGSFTVQRDLQGPSLTVQSPAAETAFDEGQPITFAVTADDPSGIDRVELAYQGVTWATDTDAPFELTMTAPPVDAAEILDFTVTAYDRRGNATSVQHPLTIRAVVTSGAPSLVLQSPLEGMPLPLSLEAGLRLEVRAEATDPDGLQSCILLLDGQEVYRETLNGTQLPLAFAVDVPESMRQQASLTATLRVTDLGGNAADAEARIDNISGTVWNEAAPLTVSRFDLALDGATHILAGGTHTIDGRHEYANLVLVNGAVLTQTQTGTNINDVAFTELRVAGHLVVDAGSRVDVDGKGYPGAPFEYPQGTSGSHGGLERDEDDAEHSYGSVVAPGLPGAMNGGGAVDLDAADLWLSGTVSADGPNTNYGSAGGSILLAGTAIHGYGTARANGFSGPFETGPALRGGGGRLAVYGDPGSINLEAFGGDDAGAGTIYIRQVDPARPDGTFDLLRVAQIAAADPANKTPVAELRLVAGTDFEIFHNEQIDGRFVDRLALNQFVPPGRYTGYALVPENDPGQRYPIGASMPSALLSREGESFPDFADGEVVHVQFDFDRIEVSAESRLHLTGHRVPGPIHLEDAKLSGGVHEIDLDGFEVQRVGANTLTGRFHAHDFTVGEGETLYLDGTLRGHDLTVPTGSRLTAPPNQSGAWLRLEADTLNVHGEVAATTNGVALGYAAGHHGGLTTASPNLHRSYGSFYEARSFGGDNGIALGGGRVELAARVLNIEGLVDVGSTSSYVSGGSIRLEGEELAGSGHLRANGRFGVPNNLYSSGGGRIAILVDRTESFTGSITAYGYDVVDPYAQGGAGTIFFRTEQWPLGRLLVDNGGHAAPADSTPLPGLGQRTAATATGGVTIEGGDFRGHDSLVGLHVVVPEHEPIPIAANTEDQLSADGSFPSLAAGASYSGLHVLDVLEVRGGASLYSPDPFLIHDEVIVDGGTLNAETELVAPTTIKTLNDGSAELFNDDGTTVYELDNYQLIVHFPMDVERLTLRNGSSLTFTQPLQVETLTLEGSTLIDGVDAGHPHLRADAVSLTSASTWTIADRRADFTAHTIEAQVTGALVVDATSEITTSGVDRVTHQAPIWADEALNLRSHGGFGARENEFGDFAHYTDVPTVGSAIYPQWPGSVKGGGVIRLEAGSLDLAGTIRADGEGPGTGGSIWLGAPVITGAGTLSAQSGQDHQFGGGRIAVHYGNDRSFMDRFTVRLDNPNTGTNHIAYWGGSGTLFVKGAAQAHGELIVNQRDYPNVSQEERLTHRYALTGVASPGRRNLALADEDPDPLVIKDATWFDLPPSLAGLFVRFTVDATPYEARIVNNSHSTLFLAPPTSGTLPATVPAGTRLDFVLKLDRLALNRGAMLRFDGILEVGQLDLEAGEAVNSIWAQDIHGLGETLTLTGQNLRLTLDEPGLDGLDLSLTDSVLYLDKPIRFGDVTLTNSRLRHTPTYVKSSVAYLPWLHVEADHVIMDASSRFDVTGIETFWVPHDRAGQISHGGLNDVENSEVYGSLFHPDMPGSGSKVGGRIYLRANRVDGGAFHADSESGAAGSIWLDVDTLAGDIHLSAARTADQIKTGGGRIAVHYDDRSAAHLTFDSRGHYSSGTVFLKQKDAALGRLEIDNQVPADDQTITPLPSFPPMTLPAGTEVQVDGAAGETTLTVPGLVVGPWFRGYELIVNDDRTQGMPILANWTVGDDAVFRLAGTGTIQIGDQVQLAVRLAELDLCTGCRLDTTDLIFIYDSQFDAGHRFENGERTFPSAPEVADGHLMLDNFQMTIQAPVDYDRVTLSNGASLVIAATEAGNRIGEITIEDGTLSVAGPADGVTPTLHADRVHIQNGTLEVDHLKANVSIEIDTTGKLTGFSESAEGLAWGNTTLDGDDWGTSFGGIGQPKSYAVYVWSPTYGDFKRPFAVGYLRRRLKVETPQLRVDGLLAPAAVETQPRAGALWIETGTLSGTGAIQANGGVYASKVNGGGRIALYYTDMAQWQGSLEALGLKDRDSDRFTYVSGSGTIFLKRPDQPHGDLIVHGHGEATTHGTTPMVSLGRHTLGANASVDGATLHDPDAQFPFSLAGLYLRVPDGAGERELEILANTPTSITVSESLPSLTPGVEISATLHLDQLHLDGFAQFRTEDHLVVHDALTFGDRSDRPATLWARRLTLPSTTLTLAGRHGGLVVDETHNLTDIELDGASLMLDQPFAVDRLELTNGSVLTHSPLFSLNFSPYTRLAGIDLTVQELLLDATSAIDVRGKGYASKPDDYLALIGLSGIDFGRGHGGESDNQNGGYPYGSAFHPQTPGFLGGAGRVHVAAQTAQLDGTIDASGFMGGSIWLEIGQWSGSGQILADGGSADGIAASAGRIAIHYDQNDFIGMPSAKSPIRNNRQFGAGTLYLRDRAAGDGDLYLVNGDPGNATVLDTPIWGIGTHVLAEASADPRVIAVPNADWRIGVEGLQVIDDSNGAIYIVMEATPDRLVLDRPVDPVPTAGWSFRGRAPIATVYQQHARVTLQFPAEGDYQVVEGVDLEPPVTGDILVRPAFENSVESGQAFEVTVTAVDNVAVTGLTLHFDGSDHQLAGAGPFVFDLQAPSVTETTSFELRATAVDARGNQAISALTLSVVPADQTLPAVQIEAPLENAEVDGGADLTTRVQFSDNRALSEVHTTFAEETRVNPLDPPQASLTEEQTWTAPVGGGDRTMDVTFTAIDLAGNRVDVTRSVLVRDVTAPANPQNLIVTPGDTSLDLSWTAPEDPDADLAGYRLFLDGSANPVASLTNETQYTLTGLEPGTTYQLRLTSIDGSDNESEGLTQEALTSGGSGASLPAPTAWWSFDHMEDRGPVWQFDGTAAHVDMANASGIGRSAAALTLAAWVKIPSSASAGYRGVLTVADTHMSDLYAVLRLSSYRAELIGQRLDTLSYRSIRDNTSLNDDRWHRLVGVLDFQNDVAVLYVDGEEMARRQPLHGDPGQTIDRDVRYVQIGRVGSYSQYFDGSIWNAQVYRSAWSAETVQRDFRNPQRPLTTTDSGATMPPAGIWLHQDLLADRITDSSGNGFHGENQGAVKVSGTLPLTGIEADDGEAMLVNQGAASRQDLAPGSALLLAESDAVVMHTSTALEPYNQVSMHLKVRLDALPSGTGQAMHLVGQPQGGPHLRINAGDQLELDLGGVLLTGTNALTTGRWYSVVVSHDVGGNTRLYLDGVVTAESAASGSLGVSGGVWTFGNTGSGDGLRGSLDDVALWEETLTSGQVLQVAGSSLDQVLADQQAPADPRNLTWEPTTSQVTLNWLAPEGEAPTAFHLYLDGIGGADPVVLGPDMRTYLVDGLAADQAVAMRLTSVDAAGNESAGVVFTARTRVADPVIADLPNPVAHWDLDEPQNQPASLYFDGNATVDLGRASHVRRSASAMTLAASIKLPADTDINRSTRVVLSIANHLSADYHIALQLQNGQAEVRGQRLDSQTTRYIRGADDLRDGRWHRLVGVIDYLDDRMTLYVDGVQVNERNPFQGSGGLAEDVPSQSVQIGNHGTYSQRPTGQIYNVQIWRAAWTADHVAYDFDRPQGLVSEMASSGLDRFTQLVGWWKLNAGSGSTLVDHSGNGFHGEGLGTTWIQDADPLGAVRDRRGTRHGHNRRAALDQGLFGEALRFDSATSSRVLVDHRPEDTFGPAMTLGLWFRLDALPSAEGKEVALLGKADDGTGFQLFVDKENYLACRLQDGRGLRALGRLEADAWHHAVLSWQSGDRMRLYLDGVEAASLDTTQAVGLADADWLWATNHFGGMSFDGRLDQISLWDRALTAGQVAGLHQAEPTGGLQPLVEDLQPPGAIRDLTWNPGLDRLDFTWTAPDPDLGTVDGYRVFFDGATQPVSLGAGTAAFSVESLNPGTEYGIRIVAFDAAGNEGPGVTAMAATESDTTPVTTSETPIAHWPMDFSEATETKALWNGTSSVVDISGAEDLIQAAEGLTVSAWVRVDPQANASSNRTIFSGRSTSETYLLLQLNNGRPEVMGQRLDADPTVSVRSSDDIRDGQWHHVVGVLDYTGNRIALYVDGILDKEDTTFQNSGGGLGEAGAVVSPQIGKALNWSRYFKGNIWNVQVWRAAFGADHVTYAHRHPHDLASDDPAQSGLIESEHLYGWWKLGTENAVVADASSNGRTGQFTDPAWQTDADPVVTVPETQNGHDGLNHGAELSADGHAGRALRFGDDPAYVAVPEDSVLNPAEWTWSMWVKPSALPSASGQDMALVSNLGASDGMALVLSREDRLGWMGDGARIESGLSIEAGVWQHLVVTAAGSTLRFYRDGVLAGESTASLSAAATRAWTFGALNDRDQRPFRGTLDEPTLWDRALTADQVRALFLDASAKTGAGKRTAEEEASSDRRVTLPEPTYRPEITEIRGERLTLDGFESDGDLWLVGSHLEVTGPIVARNIYLRDGSSLSHPKLAFGQIGGLQLVAAEKIDIDASSVIDLDGKGWTDPEDRFSASHGGLATDEPAEHRYGSPVLPVQPGRGERGGGAVMLQAPELVLDGTIRARGLGLSSGGSVLAKLIEISGRGIIDVSCGQKQEAFGGGGRVALHHERRHRFGGRILTGAINPGSLILADRHGDRPRIHVAQTRPDLLNLLPHYRIGQDQIAEELQDHLGSVLKVTSERSLLELQGLWLRAGSSRVRVREVLPLDSDSWYLRCEGYLPSPARDLQPEILLQQESFGQPVEANAMPVVFIEDPR</sequence>
<dbReference type="Pfam" id="PF13620">
    <property type="entry name" value="CarboxypepD_reg"/>
    <property type="match status" value="1"/>
</dbReference>
<keyword evidence="8" id="KW-1185">Reference proteome</keyword>